<dbReference type="FunFam" id="3.30.565.10:FF:000006">
    <property type="entry name" value="Sensor histidine kinase WalK"/>
    <property type="match status" value="1"/>
</dbReference>
<comment type="subcellular location">
    <subcellularLocation>
        <location evidence="2">Cell inner membrane</location>
        <topology evidence="2">Multi-pass membrane protein</topology>
    </subcellularLocation>
</comment>
<evidence type="ECO:0000313" key="15">
    <source>
        <dbReference type="Proteomes" id="UP001162889"/>
    </source>
</evidence>
<dbReference type="GO" id="GO:0000155">
    <property type="term" value="F:phosphorelay sensor kinase activity"/>
    <property type="evidence" value="ECO:0007669"/>
    <property type="project" value="InterPro"/>
</dbReference>
<reference evidence="13" key="2">
    <citation type="submission" date="2022-03" db="EMBL/GenBank/DDBJ databases">
        <title>Genome Encyclopedia of Bacteria and Archaea VI: Functional Genomics of Type Strains.</title>
        <authorList>
            <person name="Whitman W."/>
        </authorList>
    </citation>
    <scope>NUCLEOTIDE SEQUENCE</scope>
    <source>
        <strain evidence="13">HSC-15S17</strain>
    </source>
</reference>
<evidence type="ECO:0000313" key="12">
    <source>
        <dbReference type="EMBL" id="MBV6324323.1"/>
    </source>
</evidence>
<dbReference type="InterPro" id="IPR003661">
    <property type="entry name" value="HisK_dim/P_dom"/>
</dbReference>
<evidence type="ECO:0000256" key="3">
    <source>
        <dbReference type="ARBA" id="ARBA00012438"/>
    </source>
</evidence>
<dbReference type="Proteomes" id="UP001162889">
    <property type="component" value="Unassembled WGS sequence"/>
</dbReference>
<dbReference type="GO" id="GO:0000156">
    <property type="term" value="F:phosphorelay response regulator activity"/>
    <property type="evidence" value="ECO:0007669"/>
    <property type="project" value="TreeGrafter"/>
</dbReference>
<protein>
    <recommendedName>
        <fullName evidence="3">histidine kinase</fullName>
        <ecNumber evidence="3">2.7.13.3</ecNumber>
    </recommendedName>
</protein>
<dbReference type="PROSITE" id="PS50110">
    <property type="entry name" value="RESPONSE_REGULATORY"/>
    <property type="match status" value="1"/>
</dbReference>
<dbReference type="InterPro" id="IPR003594">
    <property type="entry name" value="HATPase_dom"/>
</dbReference>
<dbReference type="CDD" id="cd17534">
    <property type="entry name" value="REC_DC-like"/>
    <property type="match status" value="1"/>
</dbReference>
<dbReference type="Pfam" id="PF00072">
    <property type="entry name" value="Response_reg"/>
    <property type="match status" value="1"/>
</dbReference>
<dbReference type="Pfam" id="PF02518">
    <property type="entry name" value="HATPase_c"/>
    <property type="match status" value="1"/>
</dbReference>
<evidence type="ECO:0000259" key="9">
    <source>
        <dbReference type="PROSITE" id="PS50110"/>
    </source>
</evidence>
<dbReference type="GO" id="GO:0030295">
    <property type="term" value="F:protein kinase activator activity"/>
    <property type="evidence" value="ECO:0007669"/>
    <property type="project" value="TreeGrafter"/>
</dbReference>
<evidence type="ECO:0000256" key="4">
    <source>
        <dbReference type="ARBA" id="ARBA00022553"/>
    </source>
</evidence>
<dbReference type="SMART" id="SM00388">
    <property type="entry name" value="HisKA"/>
    <property type="match status" value="1"/>
</dbReference>
<dbReference type="GO" id="GO:0005886">
    <property type="term" value="C:plasma membrane"/>
    <property type="evidence" value="ECO:0007669"/>
    <property type="project" value="UniProtKB-SubCell"/>
</dbReference>
<dbReference type="SMART" id="SM00091">
    <property type="entry name" value="PAS"/>
    <property type="match status" value="1"/>
</dbReference>
<evidence type="ECO:0000259" key="10">
    <source>
        <dbReference type="PROSITE" id="PS50112"/>
    </source>
</evidence>
<reference evidence="12" key="1">
    <citation type="submission" date="2021-07" db="EMBL/GenBank/DDBJ databases">
        <title>Characterization of violacein-producing bacteria and related species.</title>
        <authorList>
            <person name="Wilson H.S."/>
            <person name="De Leon M.E."/>
        </authorList>
    </citation>
    <scope>NUCLEOTIDE SEQUENCE</scope>
    <source>
        <strain evidence="12">HSC-15S17</strain>
    </source>
</reference>
<dbReference type="GO" id="GO:0006355">
    <property type="term" value="P:regulation of DNA-templated transcription"/>
    <property type="evidence" value="ECO:0007669"/>
    <property type="project" value="InterPro"/>
</dbReference>
<keyword evidence="4 7" id="KW-0597">Phosphoprotein</keyword>
<feature type="domain" description="PAS" evidence="10">
    <location>
        <begin position="136"/>
        <end position="209"/>
    </location>
</feature>
<keyword evidence="6" id="KW-0418">Kinase</keyword>
<feature type="modified residue" description="4-aspartylphosphate" evidence="7">
    <location>
        <position position="59"/>
    </location>
</feature>
<evidence type="ECO:0000313" key="13">
    <source>
        <dbReference type="EMBL" id="MCP2007286.1"/>
    </source>
</evidence>
<comment type="catalytic activity">
    <reaction evidence="1">
        <text>ATP + protein L-histidine = ADP + protein N-phospho-L-histidine.</text>
        <dbReference type="EC" id="2.7.13.3"/>
    </reaction>
</comment>
<evidence type="ECO:0000256" key="6">
    <source>
        <dbReference type="ARBA" id="ARBA00022777"/>
    </source>
</evidence>
<dbReference type="EMBL" id="JAHTGR010000016">
    <property type="protein sequence ID" value="MBV6324323.1"/>
    <property type="molecule type" value="Genomic_DNA"/>
</dbReference>
<dbReference type="PANTHER" id="PTHR42878">
    <property type="entry name" value="TWO-COMPONENT HISTIDINE KINASE"/>
    <property type="match status" value="1"/>
</dbReference>
<dbReference type="PROSITE" id="PS50109">
    <property type="entry name" value="HIS_KIN"/>
    <property type="match status" value="1"/>
</dbReference>
<dbReference type="Proteomes" id="UP001155901">
    <property type="component" value="Unassembled WGS sequence"/>
</dbReference>
<evidence type="ECO:0000313" key="14">
    <source>
        <dbReference type="Proteomes" id="UP001155901"/>
    </source>
</evidence>
<evidence type="ECO:0000256" key="2">
    <source>
        <dbReference type="ARBA" id="ARBA00004429"/>
    </source>
</evidence>
<gene>
    <name evidence="12" type="ORF">KVP70_25635</name>
    <name evidence="13" type="ORF">L1274_000979</name>
</gene>
<keyword evidence="5" id="KW-0808">Transferase</keyword>
<dbReference type="CDD" id="cd00082">
    <property type="entry name" value="HisKA"/>
    <property type="match status" value="1"/>
</dbReference>
<dbReference type="InterPro" id="IPR013767">
    <property type="entry name" value="PAS_fold"/>
</dbReference>
<feature type="domain" description="PAC" evidence="11">
    <location>
        <begin position="214"/>
        <end position="266"/>
    </location>
</feature>
<dbReference type="PROSITE" id="PS50113">
    <property type="entry name" value="PAC"/>
    <property type="match status" value="1"/>
</dbReference>
<evidence type="ECO:0000256" key="1">
    <source>
        <dbReference type="ARBA" id="ARBA00000085"/>
    </source>
</evidence>
<evidence type="ECO:0000259" key="11">
    <source>
        <dbReference type="PROSITE" id="PS50113"/>
    </source>
</evidence>
<evidence type="ECO:0000259" key="8">
    <source>
        <dbReference type="PROSITE" id="PS50109"/>
    </source>
</evidence>
<accession>A0AA41HIB0</accession>
<keyword evidence="15" id="KW-1185">Reference proteome</keyword>
<dbReference type="PANTHER" id="PTHR42878:SF15">
    <property type="entry name" value="BACTERIOPHYTOCHROME"/>
    <property type="match status" value="1"/>
</dbReference>
<dbReference type="InterPro" id="IPR000700">
    <property type="entry name" value="PAS-assoc_C"/>
</dbReference>
<comment type="caution">
    <text evidence="12">The sequence shown here is derived from an EMBL/GenBank/DDBJ whole genome shotgun (WGS) entry which is preliminary data.</text>
</comment>
<dbReference type="InterPro" id="IPR000014">
    <property type="entry name" value="PAS"/>
</dbReference>
<feature type="domain" description="Histidine kinase" evidence="8">
    <location>
        <begin position="294"/>
        <end position="513"/>
    </location>
</feature>
<dbReference type="InterPro" id="IPR050351">
    <property type="entry name" value="BphY/WalK/GraS-like"/>
</dbReference>
<dbReference type="InterPro" id="IPR005467">
    <property type="entry name" value="His_kinase_dom"/>
</dbReference>
<proteinExistence type="predicted"/>
<dbReference type="EMBL" id="JALJZU010000002">
    <property type="protein sequence ID" value="MCP2007286.1"/>
    <property type="molecule type" value="Genomic_DNA"/>
</dbReference>
<name>A0AA41HIB0_9BURK</name>
<dbReference type="InterPro" id="IPR001789">
    <property type="entry name" value="Sig_transdc_resp-reg_receiver"/>
</dbReference>
<organism evidence="12 14">
    <name type="scientific">Duganella violaceipulchra</name>
    <dbReference type="NCBI Taxonomy" id="2849652"/>
    <lineage>
        <taxon>Bacteria</taxon>
        <taxon>Pseudomonadati</taxon>
        <taxon>Pseudomonadota</taxon>
        <taxon>Betaproteobacteria</taxon>
        <taxon>Burkholderiales</taxon>
        <taxon>Oxalobacteraceae</taxon>
        <taxon>Telluria group</taxon>
        <taxon>Duganella</taxon>
    </lineage>
</organism>
<dbReference type="AlphaFoldDB" id="A0AA41HIB0"/>
<feature type="domain" description="Response regulatory" evidence="9">
    <location>
        <begin position="9"/>
        <end position="124"/>
    </location>
</feature>
<evidence type="ECO:0000256" key="7">
    <source>
        <dbReference type="PROSITE-ProRule" id="PRU00169"/>
    </source>
</evidence>
<dbReference type="Pfam" id="PF00989">
    <property type="entry name" value="PAS"/>
    <property type="match status" value="1"/>
</dbReference>
<evidence type="ECO:0000256" key="5">
    <source>
        <dbReference type="ARBA" id="ARBA00022679"/>
    </source>
</evidence>
<dbReference type="PROSITE" id="PS50112">
    <property type="entry name" value="PAS"/>
    <property type="match status" value="1"/>
</dbReference>
<dbReference type="SMART" id="SM00387">
    <property type="entry name" value="HATPase_c"/>
    <property type="match status" value="1"/>
</dbReference>
<dbReference type="EC" id="2.7.13.3" evidence="3"/>
<dbReference type="CDD" id="cd00130">
    <property type="entry name" value="PAS"/>
    <property type="match status" value="1"/>
</dbReference>
<sequence>MAYHQNAIRVLVVEDEIVVSEDLQQRLRLQGYEVTGAADTAADAIRLATLTLPDVALMDIMLHGKAEGIEAAEYLRGQLDIPVIFLTAHSDAATLQRARLTDPAGYIVKPFDDAQLRVAIDMAPARHEMERKALRVARWLSATLTSIGDAVIATNTRAKIILLNPAAEKLTGWSQEQAVGQPFADVVRLVNHTTRLPLEDPATCALQQGLTIRIDPNTLLLTRTGEERFVDDSASPITDETGKILGAVVVIVDATDRHAVQGRVQGLARQVETLLAEKQRNATATAELEAFAAAVSHDLRGPLNAIAGFTYLLSKQHRKHLDSSGQIFLDHVQRNAREMISMTEDYLRFLGLSHGQGLAVTSVDLGTLVRDVFRSLTGVPGTKTVQFTCAPLPTIMADEAMLRQVFVNVLGNAIKYTSRQDQPVVSVGVSTAGPAAEAMHTLFVRDNGIGFDAAGAEKLFEPFQRFHSTAEFSGTGVGLSIVKRIVEHHGGTLRAQSQPGAGATFFLTLPARAVANMPVGAGKHRTMP</sequence>
<dbReference type="Pfam" id="PF00512">
    <property type="entry name" value="HisKA"/>
    <property type="match status" value="1"/>
</dbReference>
<dbReference type="NCBIfam" id="TIGR00229">
    <property type="entry name" value="sensory_box"/>
    <property type="match status" value="1"/>
</dbReference>
<dbReference type="SMART" id="SM00448">
    <property type="entry name" value="REC"/>
    <property type="match status" value="1"/>
</dbReference>
<dbReference type="RefSeq" id="WP_217945249.1">
    <property type="nucleotide sequence ID" value="NZ_JAHTGR010000016.1"/>
</dbReference>
<dbReference type="GO" id="GO:0007234">
    <property type="term" value="P:osmosensory signaling via phosphorelay pathway"/>
    <property type="evidence" value="ECO:0007669"/>
    <property type="project" value="TreeGrafter"/>
</dbReference>